<evidence type="ECO:0000256" key="1">
    <source>
        <dbReference type="SAM" id="MobiDB-lite"/>
    </source>
</evidence>
<proteinExistence type="predicted"/>
<accession>A0AAD9LCV5</accession>
<evidence type="ECO:0000313" key="2">
    <source>
        <dbReference type="EMBL" id="KAK1931791.1"/>
    </source>
</evidence>
<dbReference type="AlphaFoldDB" id="A0AAD9LCV5"/>
<keyword evidence="3" id="KW-1185">Reference proteome</keyword>
<protein>
    <submittedName>
        <fullName evidence="2">Uncharacterized protein</fullName>
    </submittedName>
</protein>
<gene>
    <name evidence="2" type="ORF">P3T76_012723</name>
</gene>
<feature type="region of interest" description="Disordered" evidence="1">
    <location>
        <begin position="17"/>
        <end position="70"/>
    </location>
</feature>
<dbReference type="Proteomes" id="UP001259832">
    <property type="component" value="Unassembled WGS sequence"/>
</dbReference>
<reference evidence="2" key="1">
    <citation type="submission" date="2023-08" db="EMBL/GenBank/DDBJ databases">
        <title>Reference Genome Resource for the Citrus Pathogen Phytophthora citrophthora.</title>
        <authorList>
            <person name="Moller H."/>
            <person name="Coetzee B."/>
            <person name="Rose L.J."/>
            <person name="Van Niekerk J.M."/>
        </authorList>
    </citation>
    <scope>NUCLEOTIDE SEQUENCE</scope>
    <source>
        <strain evidence="2">STE-U-9442</strain>
    </source>
</reference>
<organism evidence="2 3">
    <name type="scientific">Phytophthora citrophthora</name>
    <dbReference type="NCBI Taxonomy" id="4793"/>
    <lineage>
        <taxon>Eukaryota</taxon>
        <taxon>Sar</taxon>
        <taxon>Stramenopiles</taxon>
        <taxon>Oomycota</taxon>
        <taxon>Peronosporomycetes</taxon>
        <taxon>Peronosporales</taxon>
        <taxon>Peronosporaceae</taxon>
        <taxon>Phytophthora</taxon>
    </lineage>
</organism>
<name>A0AAD9LCV5_9STRA</name>
<feature type="compositionally biased region" description="Basic and acidic residues" evidence="1">
    <location>
        <begin position="55"/>
        <end position="70"/>
    </location>
</feature>
<dbReference type="EMBL" id="JASMQC010000032">
    <property type="protein sequence ID" value="KAK1931791.1"/>
    <property type="molecule type" value="Genomic_DNA"/>
</dbReference>
<sequence>MRYTGLIVKSASREQQITGADRLGMRPQRIARQGARSGRAKARSSGGNGQAACDGTRRQPRLVDGERQQRSLEEQWQAQAVGLFLPVARR</sequence>
<comment type="caution">
    <text evidence="2">The sequence shown here is derived from an EMBL/GenBank/DDBJ whole genome shotgun (WGS) entry which is preliminary data.</text>
</comment>
<evidence type="ECO:0000313" key="3">
    <source>
        <dbReference type="Proteomes" id="UP001259832"/>
    </source>
</evidence>